<dbReference type="InterPro" id="IPR000383">
    <property type="entry name" value="Xaa-Pro-like_dom"/>
</dbReference>
<dbReference type="InterPro" id="IPR008979">
    <property type="entry name" value="Galactose-bd-like_sf"/>
</dbReference>
<evidence type="ECO:0000259" key="3">
    <source>
        <dbReference type="SMART" id="SM00939"/>
    </source>
</evidence>
<dbReference type="GO" id="GO:0016787">
    <property type="term" value="F:hydrolase activity"/>
    <property type="evidence" value="ECO:0007669"/>
    <property type="project" value="UniProtKB-KW"/>
</dbReference>
<dbReference type="EMBL" id="JAXCLX010000005">
    <property type="protein sequence ID" value="MDY0874463.1"/>
    <property type="molecule type" value="Genomic_DNA"/>
</dbReference>
<evidence type="ECO:0000256" key="1">
    <source>
        <dbReference type="ARBA" id="ARBA00022801"/>
    </source>
</evidence>
<dbReference type="Pfam" id="PF08530">
    <property type="entry name" value="PepX_C"/>
    <property type="match status" value="1"/>
</dbReference>
<dbReference type="InterPro" id="IPR029058">
    <property type="entry name" value="AB_hydrolase_fold"/>
</dbReference>
<dbReference type="Proteomes" id="UP001271769">
    <property type="component" value="Unassembled WGS sequence"/>
</dbReference>
<sequence length="670" mass="74768">MRIVRDFPHKVRHIENIWIPLPDGIKLAARMWIADGADTHPVPAIIECVPYRKRDGLRFRDDEMHPYQAGHGYAVLRIDLRGTGESEGLPDDEYTPAEQDDIIAAIAWIAAQKWCSGKVGMMGISWGGFNALQVAARQPEALKAIITVDASDDRYNDDVHYMQGILLHDNFSWAAAMYAYANLPPDPEIVGARWREMWLERLRHYKFPFRIWGAHQNRDAYWRQGSVIENYGAIKAAVFAVGGWEDGYSNAVPRLASHVTAPVKGWVGPWGHTYPHNGLPGPAGGFLQEALRWWDQWLKGKETGVTHDPKILAWMNESYAPDPCAQARPGRWIAESEWPSPRIKTQTIGFGRNTLGHALESVALAVQSPQTCGLTSVEWCSYGGSDGDYPADQRPDDGMSLCFDGLPLDERCEIFGAPVVELAFAVDKPVARVAVRLNDVAPDGASTRVTFCVFSLNHKDDQAHPQDLVPGRRYTARIPLNYIAHAFLPGHRLRVAVSTNYWPMMMPAPDAVTLTLFTDGCHLELPVRPTHAPDPAFDIPLPEKAPHAPGHVTREGSSRREARLDIATGGITLVNHKDAGGYHFSDIGVTSDCKALEIYSIRPDDPLSYACEITYEQMLKGPDWEARTVGHTTIQAHATHFRITARIDAFDGQTRIFSDEEAYDLKREYC</sequence>
<proteinExistence type="predicted"/>
<dbReference type="InterPro" id="IPR005674">
    <property type="entry name" value="CocE/Ser_esterase"/>
</dbReference>
<organism evidence="4 5">
    <name type="scientific">Dongia rigui</name>
    <dbReference type="NCBI Taxonomy" id="940149"/>
    <lineage>
        <taxon>Bacteria</taxon>
        <taxon>Pseudomonadati</taxon>
        <taxon>Pseudomonadota</taxon>
        <taxon>Alphaproteobacteria</taxon>
        <taxon>Rhodospirillales</taxon>
        <taxon>Dongiaceae</taxon>
        <taxon>Dongia</taxon>
    </lineage>
</organism>
<name>A0ABU5E494_9PROT</name>
<evidence type="ECO:0000313" key="5">
    <source>
        <dbReference type="Proteomes" id="UP001271769"/>
    </source>
</evidence>
<dbReference type="Gene3D" id="3.40.50.1820">
    <property type="entry name" value="alpha/beta hydrolase"/>
    <property type="match status" value="2"/>
</dbReference>
<comment type="caution">
    <text evidence="4">The sequence shown here is derived from an EMBL/GenBank/DDBJ whole genome shotgun (WGS) entry which is preliminary data.</text>
</comment>
<reference evidence="4 5" key="1">
    <citation type="journal article" date="2013" name="Antonie Van Leeuwenhoek">
        <title>Dongia rigui sp. nov., isolated from freshwater of a large wetland in Korea.</title>
        <authorList>
            <person name="Baik K.S."/>
            <person name="Hwang Y.M."/>
            <person name="Choi J.S."/>
            <person name="Kwon J."/>
            <person name="Seong C.N."/>
        </authorList>
    </citation>
    <scope>NUCLEOTIDE SEQUENCE [LARGE SCALE GENOMIC DNA]</scope>
    <source>
        <strain evidence="4 5">04SU4-P</strain>
    </source>
</reference>
<accession>A0ABU5E494</accession>
<evidence type="ECO:0000313" key="4">
    <source>
        <dbReference type="EMBL" id="MDY0874463.1"/>
    </source>
</evidence>
<dbReference type="InterPro" id="IPR050585">
    <property type="entry name" value="Xaa-Pro_dipeptidyl-ppase/CocE"/>
</dbReference>
<gene>
    <name evidence="4" type="ORF">SMD31_21165</name>
</gene>
<dbReference type="Gene3D" id="2.60.120.260">
    <property type="entry name" value="Galactose-binding domain-like"/>
    <property type="match status" value="1"/>
</dbReference>
<keyword evidence="1 4" id="KW-0378">Hydrolase</keyword>
<dbReference type="Pfam" id="PF02129">
    <property type="entry name" value="Peptidase_S15"/>
    <property type="match status" value="1"/>
</dbReference>
<dbReference type="SMART" id="SM00939">
    <property type="entry name" value="PepX_C"/>
    <property type="match status" value="1"/>
</dbReference>
<feature type="domain" description="Xaa-Pro dipeptidyl-peptidase C-terminal" evidence="3">
    <location>
        <begin position="291"/>
        <end position="547"/>
    </location>
</feature>
<dbReference type="PANTHER" id="PTHR43056">
    <property type="entry name" value="PEPTIDASE S9 PROLYL OLIGOPEPTIDASE"/>
    <property type="match status" value="1"/>
</dbReference>
<dbReference type="RefSeq" id="WP_320502933.1">
    <property type="nucleotide sequence ID" value="NZ_JAXCLX010000005.1"/>
</dbReference>
<dbReference type="PANTHER" id="PTHR43056:SF10">
    <property type="entry name" value="COCE_NOND FAMILY, PUTATIVE (AFU_ORTHOLOGUE AFUA_7G00600)-RELATED"/>
    <property type="match status" value="1"/>
</dbReference>
<keyword evidence="5" id="KW-1185">Reference proteome</keyword>
<evidence type="ECO:0000256" key="2">
    <source>
        <dbReference type="SAM" id="MobiDB-lite"/>
    </source>
</evidence>
<feature type="region of interest" description="Disordered" evidence="2">
    <location>
        <begin position="540"/>
        <end position="560"/>
    </location>
</feature>
<protein>
    <submittedName>
        <fullName evidence="4">CocE/NonD family hydrolase</fullName>
    </submittedName>
</protein>
<dbReference type="InterPro" id="IPR013736">
    <property type="entry name" value="Xaa-Pro_dipept_C"/>
</dbReference>
<dbReference type="SUPFAM" id="SSF53474">
    <property type="entry name" value="alpha/beta-Hydrolases"/>
    <property type="match status" value="1"/>
</dbReference>
<dbReference type="NCBIfam" id="TIGR00976">
    <property type="entry name" value="CocE_NonD"/>
    <property type="match status" value="1"/>
</dbReference>
<dbReference type="SUPFAM" id="SSF49785">
    <property type="entry name" value="Galactose-binding domain-like"/>
    <property type="match status" value="1"/>
</dbReference>